<name>A0A1R1BH23_PAEAM</name>
<dbReference type="AlphaFoldDB" id="A0A1R1BH23"/>
<dbReference type="Gene3D" id="1.10.357.10">
    <property type="entry name" value="Tetracycline Repressor, domain 2"/>
    <property type="match status" value="1"/>
</dbReference>
<evidence type="ECO:0000256" key="2">
    <source>
        <dbReference type="ARBA" id="ARBA00023125"/>
    </source>
</evidence>
<sequence length="197" mass="22194">MRKQGAIGKESRLRLLEAAAEEFALSGFYQTKISSIVARAGLTQPAFYLYFESKEAAFAELVADFRNGLSEAVRDSHIGPGKNREDLKEAVVASLEQIYRFLGRNPALTRIGLYLSPESVGIKAEIARLMEQNLIEEQQAGYYRQDLDAIFFAECLLAIIERLTLIKLLPGHETPSQLARQTQDLFFYGILDMQQRS</sequence>
<evidence type="ECO:0000313" key="7">
    <source>
        <dbReference type="Proteomes" id="UP000187134"/>
    </source>
</evidence>
<comment type="caution">
    <text evidence="6">The sequence shown here is derived from an EMBL/GenBank/DDBJ whole genome shotgun (WGS) entry which is preliminary data.</text>
</comment>
<dbReference type="OrthoDB" id="9812484at2"/>
<dbReference type="Pfam" id="PF00440">
    <property type="entry name" value="TetR_N"/>
    <property type="match status" value="1"/>
</dbReference>
<keyword evidence="1" id="KW-0805">Transcription regulation</keyword>
<evidence type="ECO:0000256" key="4">
    <source>
        <dbReference type="PROSITE-ProRule" id="PRU00335"/>
    </source>
</evidence>
<dbReference type="PROSITE" id="PS50977">
    <property type="entry name" value="HTH_TETR_2"/>
    <property type="match status" value="1"/>
</dbReference>
<dbReference type="SUPFAM" id="SSF48498">
    <property type="entry name" value="Tetracyclin repressor-like, C-terminal domain"/>
    <property type="match status" value="1"/>
</dbReference>
<proteinExistence type="predicted"/>
<gene>
    <name evidence="6" type="ORF">BK131_27785</name>
</gene>
<evidence type="ECO:0000256" key="3">
    <source>
        <dbReference type="ARBA" id="ARBA00023163"/>
    </source>
</evidence>
<evidence type="ECO:0000259" key="5">
    <source>
        <dbReference type="PROSITE" id="PS50977"/>
    </source>
</evidence>
<dbReference type="InterPro" id="IPR050109">
    <property type="entry name" value="HTH-type_TetR-like_transc_reg"/>
</dbReference>
<evidence type="ECO:0000256" key="1">
    <source>
        <dbReference type="ARBA" id="ARBA00023015"/>
    </source>
</evidence>
<dbReference type="PANTHER" id="PTHR30055:SF238">
    <property type="entry name" value="MYCOFACTOCIN BIOSYNTHESIS TRANSCRIPTIONAL REGULATOR MFTR-RELATED"/>
    <property type="match status" value="1"/>
</dbReference>
<dbReference type="PRINTS" id="PR00455">
    <property type="entry name" value="HTHTETR"/>
</dbReference>
<dbReference type="SUPFAM" id="SSF46689">
    <property type="entry name" value="Homeodomain-like"/>
    <property type="match status" value="1"/>
</dbReference>
<organism evidence="6 7">
    <name type="scientific">Paenibacillus amylolyticus</name>
    <dbReference type="NCBI Taxonomy" id="1451"/>
    <lineage>
        <taxon>Bacteria</taxon>
        <taxon>Bacillati</taxon>
        <taxon>Bacillota</taxon>
        <taxon>Bacilli</taxon>
        <taxon>Bacillales</taxon>
        <taxon>Paenibacillaceae</taxon>
        <taxon>Paenibacillus</taxon>
    </lineage>
</organism>
<dbReference type="InterPro" id="IPR036271">
    <property type="entry name" value="Tet_transcr_reg_TetR-rel_C_sf"/>
</dbReference>
<protein>
    <submittedName>
        <fullName evidence="6">TetR family transcriptional regulator</fullName>
    </submittedName>
</protein>
<dbReference type="Proteomes" id="UP000187134">
    <property type="component" value="Unassembled WGS sequence"/>
</dbReference>
<accession>A0A1R1BH23</accession>
<feature type="DNA-binding region" description="H-T-H motif" evidence="4">
    <location>
        <begin position="32"/>
        <end position="51"/>
    </location>
</feature>
<dbReference type="InterPro" id="IPR009057">
    <property type="entry name" value="Homeodomain-like_sf"/>
</dbReference>
<dbReference type="GO" id="GO:0003700">
    <property type="term" value="F:DNA-binding transcription factor activity"/>
    <property type="evidence" value="ECO:0007669"/>
    <property type="project" value="TreeGrafter"/>
</dbReference>
<dbReference type="EMBL" id="MRTJ01000022">
    <property type="protein sequence ID" value="OMF06929.1"/>
    <property type="molecule type" value="Genomic_DNA"/>
</dbReference>
<evidence type="ECO:0000313" key="6">
    <source>
        <dbReference type="EMBL" id="OMF06929.1"/>
    </source>
</evidence>
<keyword evidence="2 4" id="KW-0238">DNA-binding</keyword>
<keyword evidence="3" id="KW-0804">Transcription</keyword>
<dbReference type="GO" id="GO:0000976">
    <property type="term" value="F:transcription cis-regulatory region binding"/>
    <property type="evidence" value="ECO:0007669"/>
    <property type="project" value="TreeGrafter"/>
</dbReference>
<dbReference type="InterPro" id="IPR001647">
    <property type="entry name" value="HTH_TetR"/>
</dbReference>
<dbReference type="RefSeq" id="WP_076334069.1">
    <property type="nucleotide sequence ID" value="NZ_MRTJ01000022.1"/>
</dbReference>
<reference evidence="6 7" key="1">
    <citation type="submission" date="2016-11" db="EMBL/GenBank/DDBJ databases">
        <title>Paenibacillus species isolates.</title>
        <authorList>
            <person name="Beno S.M."/>
        </authorList>
    </citation>
    <scope>NUCLEOTIDE SEQUENCE [LARGE SCALE GENOMIC DNA]</scope>
    <source>
        <strain evidence="6 7">FSL H8-0246</strain>
    </source>
</reference>
<feature type="domain" description="HTH tetR-type" evidence="5">
    <location>
        <begin position="9"/>
        <end position="69"/>
    </location>
</feature>
<dbReference type="PANTHER" id="PTHR30055">
    <property type="entry name" value="HTH-TYPE TRANSCRIPTIONAL REGULATOR RUTR"/>
    <property type="match status" value="1"/>
</dbReference>